<keyword evidence="1" id="KW-0863">Zinc-finger</keyword>
<dbReference type="InterPro" id="IPR013087">
    <property type="entry name" value="Znf_C2H2_type"/>
</dbReference>
<dbReference type="Gene3D" id="3.30.2350.10">
    <property type="entry name" value="Pseudouridine synthase"/>
    <property type="match status" value="1"/>
</dbReference>
<organism evidence="4 5">
    <name type="scientific">Symbiodinium pilosum</name>
    <name type="common">Dinoflagellate</name>
    <dbReference type="NCBI Taxonomy" id="2952"/>
    <lineage>
        <taxon>Eukaryota</taxon>
        <taxon>Sar</taxon>
        <taxon>Alveolata</taxon>
        <taxon>Dinophyceae</taxon>
        <taxon>Suessiales</taxon>
        <taxon>Symbiodiniaceae</taxon>
        <taxon>Symbiodinium</taxon>
    </lineage>
</organism>
<keyword evidence="5" id="KW-1185">Reference proteome</keyword>
<dbReference type="OrthoDB" id="418747at2759"/>
<dbReference type="GO" id="GO:0003723">
    <property type="term" value="F:RNA binding"/>
    <property type="evidence" value="ECO:0007669"/>
    <property type="project" value="UniProtKB-KW"/>
</dbReference>
<protein>
    <recommendedName>
        <fullName evidence="3">C2H2-type domain-containing protein</fullName>
    </recommendedName>
</protein>
<evidence type="ECO:0000256" key="2">
    <source>
        <dbReference type="PROSITE-ProRule" id="PRU00182"/>
    </source>
</evidence>
<proteinExistence type="predicted"/>
<dbReference type="AlphaFoldDB" id="A0A812KCY6"/>
<evidence type="ECO:0000256" key="1">
    <source>
        <dbReference type="PROSITE-ProRule" id="PRU00042"/>
    </source>
</evidence>
<dbReference type="GO" id="GO:0009982">
    <property type="term" value="F:pseudouridine synthase activity"/>
    <property type="evidence" value="ECO:0007669"/>
    <property type="project" value="InterPro"/>
</dbReference>
<evidence type="ECO:0000313" key="5">
    <source>
        <dbReference type="Proteomes" id="UP000649617"/>
    </source>
</evidence>
<dbReference type="Gene3D" id="3.30.160.60">
    <property type="entry name" value="Classic Zinc Finger"/>
    <property type="match status" value="1"/>
</dbReference>
<evidence type="ECO:0000259" key="3">
    <source>
        <dbReference type="PROSITE" id="PS50157"/>
    </source>
</evidence>
<feature type="domain" description="C2H2-type" evidence="3">
    <location>
        <begin position="114"/>
        <end position="143"/>
    </location>
</feature>
<reference evidence="4" key="1">
    <citation type="submission" date="2021-02" db="EMBL/GenBank/DDBJ databases">
        <authorList>
            <person name="Dougan E. K."/>
            <person name="Rhodes N."/>
            <person name="Thang M."/>
            <person name="Chan C."/>
        </authorList>
    </citation>
    <scope>NUCLEOTIDE SEQUENCE</scope>
</reference>
<dbReference type="GO" id="GO:0008270">
    <property type="term" value="F:zinc ion binding"/>
    <property type="evidence" value="ECO:0007669"/>
    <property type="project" value="UniProtKB-KW"/>
</dbReference>
<comment type="caution">
    <text evidence="4">The sequence shown here is derived from an EMBL/GenBank/DDBJ whole genome shotgun (WGS) entry which is preliminary data.</text>
</comment>
<dbReference type="SUPFAM" id="SSF55120">
    <property type="entry name" value="Pseudouridine synthase"/>
    <property type="match status" value="1"/>
</dbReference>
<dbReference type="GO" id="GO:0001522">
    <property type="term" value="P:pseudouridine synthesis"/>
    <property type="evidence" value="ECO:0007669"/>
    <property type="project" value="InterPro"/>
</dbReference>
<dbReference type="EMBL" id="CAJNIZ010003703">
    <property type="protein sequence ID" value="CAE7224999.1"/>
    <property type="molecule type" value="Genomic_DNA"/>
</dbReference>
<sequence length="498" mass="53993">MAEDDFKQGVFSGLQMESPLPEWQCRRRWRNGSLGFVHWACKYGYEHRRHEGEQQMNISNCTTFVFMKSAGEPAPASFASSTVCHVCLQDFGDELALARHIEAPALPISEVAAHSCSTCSRRFHSSRALDQHSKSCQLQQVKPLKGSAGYKLSPKHAIPEKVVSVEVTIASEEGLRLSQLARQSEKLRRYMPSKAAAKRAIAKGELMLNGEQVEEARILKAGDVVLLCLDRAQEALDATTARARSVKMVAPKRLSAGGPGPEEDSGWKIVCSTCPDGAAVVWKPTGMRSLGSHAGTLQSSLPLVPEVAALEASLLQPLSRLEIGCCGLSLVGLTRETVQLLQGWLAAGRVVHTFRAMLHGSLGEPGTSHVLTSTAPGENCQAASSDEEIADQAPPATQEGGHKVVCAVVDVQDETSVVDLRTTASSGRCCGSLCHLMRLQGTPVVGDKLARRALPRGCRDGGNGKLRRFEMSADFRRIFYFQRKTKEMIPAELGRRQA</sequence>
<dbReference type="PROSITE" id="PS50157">
    <property type="entry name" value="ZINC_FINGER_C2H2_2"/>
    <property type="match status" value="1"/>
</dbReference>
<name>A0A812KCY6_SYMPI</name>
<keyword evidence="1" id="KW-0862">Zinc</keyword>
<dbReference type="Proteomes" id="UP000649617">
    <property type="component" value="Unassembled WGS sequence"/>
</dbReference>
<evidence type="ECO:0000313" key="4">
    <source>
        <dbReference type="EMBL" id="CAE7224999.1"/>
    </source>
</evidence>
<keyword evidence="2" id="KW-0694">RNA-binding</keyword>
<dbReference type="PROSITE" id="PS50889">
    <property type="entry name" value="S4"/>
    <property type="match status" value="1"/>
</dbReference>
<accession>A0A812KCY6</accession>
<dbReference type="InterPro" id="IPR020103">
    <property type="entry name" value="PsdUridine_synth_cat_dom_sf"/>
</dbReference>
<keyword evidence="1" id="KW-0479">Metal-binding</keyword>
<gene>
    <name evidence="4" type="ORF">SPIL2461_LOCUS3129</name>
</gene>